<sequence length="441" mass="49772">MTSLAASTRISISRGCRRRVRRKSGKTGPSPQQYSLYTRFQDTGELFKVPHCRGQTLIGELKDSLELVAGIPSNLQRLSYLDEGDLPNSSTVCFNDIVPGAVITLRVWHYDGWMRLLKAAVEGDVEKLKAAGVTAADCSYSTPNSLRMNAVQRAVWVSQRASCALYISAHRGHHGAVCFLLQNGADVRFKTPLGLTALHVAAAWGRSQCIDELLKHGADIFSEDRQGATAMDYAARHGQKTSIRQLHMFKWKLRSSAGRTKSLPDPEECSENQKNQKSPEERSENQKSPEECSENQKNQKSPEERSENQKSPEERSENSENQKSPEECSENQKNQKSPEERSENQKSPEECSENQKNQKSPEERSENQKSPEECSENQKNQKSPEERSENQKSPEECSENQKNQKSPEERSENQKSPEECSENQKNQKSPEERSENQKSVL</sequence>
<feature type="compositionally biased region" description="Basic and acidic residues" evidence="2">
    <location>
        <begin position="428"/>
        <end position="441"/>
    </location>
</feature>
<accession>A0A444V662</accession>
<dbReference type="AlphaFoldDB" id="A0A444V662"/>
<evidence type="ECO:0000256" key="1">
    <source>
        <dbReference type="PROSITE-ProRule" id="PRU00023"/>
    </source>
</evidence>
<evidence type="ECO:0000256" key="2">
    <source>
        <dbReference type="SAM" id="MobiDB-lite"/>
    </source>
</evidence>
<dbReference type="PROSITE" id="PS50297">
    <property type="entry name" value="ANK_REP_REGION"/>
    <property type="match status" value="1"/>
</dbReference>
<feature type="compositionally biased region" description="Basic and acidic residues" evidence="2">
    <location>
        <begin position="277"/>
        <end position="290"/>
    </location>
</feature>
<dbReference type="SUPFAM" id="SSF54236">
    <property type="entry name" value="Ubiquitin-like"/>
    <property type="match status" value="1"/>
</dbReference>
<dbReference type="CDD" id="cd17063">
    <property type="entry name" value="Ubl_ANKRD60"/>
    <property type="match status" value="1"/>
</dbReference>
<protein>
    <submittedName>
        <fullName evidence="3">Ankyrin repeat domain-containing protein 60</fullName>
    </submittedName>
</protein>
<dbReference type="PROSITE" id="PS50088">
    <property type="entry name" value="ANK_REPEAT"/>
    <property type="match status" value="1"/>
</dbReference>
<dbReference type="InterPro" id="IPR039323">
    <property type="entry name" value="ANKRD_45/46/60"/>
</dbReference>
<feature type="compositionally biased region" description="Basic and acidic residues" evidence="2">
    <location>
        <begin position="405"/>
        <end position="418"/>
    </location>
</feature>
<dbReference type="Proteomes" id="UP000289886">
    <property type="component" value="Unassembled WGS sequence"/>
</dbReference>
<dbReference type="InterPro" id="IPR002110">
    <property type="entry name" value="Ankyrin_rpt"/>
</dbReference>
<feature type="compositionally biased region" description="Basic and acidic residues" evidence="2">
    <location>
        <begin position="382"/>
        <end position="395"/>
    </location>
</feature>
<feature type="compositionally biased region" description="Basic and acidic residues" evidence="2">
    <location>
        <begin position="359"/>
        <end position="372"/>
    </location>
</feature>
<dbReference type="InterPro" id="IPR036770">
    <property type="entry name" value="Ankyrin_rpt-contain_sf"/>
</dbReference>
<evidence type="ECO:0000313" key="3">
    <source>
        <dbReference type="EMBL" id="RXM95840.1"/>
    </source>
</evidence>
<evidence type="ECO:0000313" key="4">
    <source>
        <dbReference type="Proteomes" id="UP000289886"/>
    </source>
</evidence>
<dbReference type="Pfam" id="PF12796">
    <property type="entry name" value="Ank_2"/>
    <property type="match status" value="1"/>
</dbReference>
<keyword evidence="4" id="KW-1185">Reference proteome</keyword>
<feature type="region of interest" description="Disordered" evidence="2">
    <location>
        <begin position="256"/>
        <end position="441"/>
    </location>
</feature>
<dbReference type="SMART" id="SM00248">
    <property type="entry name" value="ANK"/>
    <property type="match status" value="3"/>
</dbReference>
<dbReference type="Gene3D" id="1.25.40.20">
    <property type="entry name" value="Ankyrin repeat-containing domain"/>
    <property type="match status" value="1"/>
</dbReference>
<feature type="compositionally biased region" description="Basic and acidic residues" evidence="2">
    <location>
        <begin position="336"/>
        <end position="349"/>
    </location>
</feature>
<feature type="compositionally biased region" description="Basic and acidic residues" evidence="2">
    <location>
        <begin position="300"/>
        <end position="326"/>
    </location>
</feature>
<dbReference type="PANTHER" id="PTHR22677">
    <property type="entry name" value="ANKYRIN REPEAT DOMAIN-CONTAINING PROTEIN 60"/>
    <property type="match status" value="1"/>
</dbReference>
<feature type="repeat" description="ANK" evidence="1">
    <location>
        <begin position="193"/>
        <end position="225"/>
    </location>
</feature>
<dbReference type="SUPFAM" id="SSF48403">
    <property type="entry name" value="Ankyrin repeat"/>
    <property type="match status" value="1"/>
</dbReference>
<dbReference type="InterPro" id="IPR029071">
    <property type="entry name" value="Ubiquitin-like_domsf"/>
</dbReference>
<comment type="caution">
    <text evidence="3">The sequence shown here is derived from an EMBL/GenBank/DDBJ whole genome shotgun (WGS) entry which is preliminary data.</text>
</comment>
<name>A0A444V662_ACIRT</name>
<organism evidence="3 4">
    <name type="scientific">Acipenser ruthenus</name>
    <name type="common">Sterlet sturgeon</name>
    <dbReference type="NCBI Taxonomy" id="7906"/>
    <lineage>
        <taxon>Eukaryota</taxon>
        <taxon>Metazoa</taxon>
        <taxon>Chordata</taxon>
        <taxon>Craniata</taxon>
        <taxon>Vertebrata</taxon>
        <taxon>Euteleostomi</taxon>
        <taxon>Actinopterygii</taxon>
        <taxon>Chondrostei</taxon>
        <taxon>Acipenseriformes</taxon>
        <taxon>Acipenseridae</taxon>
        <taxon>Acipenser</taxon>
    </lineage>
</organism>
<proteinExistence type="predicted"/>
<reference evidence="3 4" key="1">
    <citation type="submission" date="2019-01" db="EMBL/GenBank/DDBJ databases">
        <title>Draft Genome and Complete Hox-Cluster Characterization of the Sterlet Sturgeon (Acipenser ruthenus).</title>
        <authorList>
            <person name="Wei Q."/>
        </authorList>
    </citation>
    <scope>NUCLEOTIDE SEQUENCE [LARGE SCALE GENOMIC DNA]</scope>
    <source>
        <strain evidence="3">WHYD16114868_AA</strain>
        <tissue evidence="3">Blood</tissue>
    </source>
</reference>
<dbReference type="PANTHER" id="PTHR22677:SF3">
    <property type="entry name" value="ANKYRIN REPEAT DOMAIN-CONTAINING PROTEIN 60"/>
    <property type="match status" value="1"/>
</dbReference>
<keyword evidence="1" id="KW-0040">ANK repeat</keyword>
<gene>
    <name evidence="3" type="ORF">EOD39_16407</name>
</gene>
<dbReference type="EMBL" id="SCEB01002058">
    <property type="protein sequence ID" value="RXM95840.1"/>
    <property type="molecule type" value="Genomic_DNA"/>
</dbReference>